<dbReference type="EMBL" id="CADCTA010000060">
    <property type="protein sequence ID" value="CAA9238170.1"/>
    <property type="molecule type" value="Genomic_DNA"/>
</dbReference>
<dbReference type="InterPro" id="IPR008971">
    <property type="entry name" value="HSP40/DnaJ_pept-bd"/>
</dbReference>
<dbReference type="NCBIfam" id="NF008035">
    <property type="entry name" value="PRK10767.1"/>
    <property type="match status" value="1"/>
</dbReference>
<dbReference type="FunFam" id="2.60.260.20:FF:000004">
    <property type="entry name" value="Molecular chaperone DnaJ"/>
    <property type="match status" value="1"/>
</dbReference>
<dbReference type="Pfam" id="PF00684">
    <property type="entry name" value="DnaJ_CXXCXGXG"/>
    <property type="match status" value="1"/>
</dbReference>
<evidence type="ECO:0000259" key="16">
    <source>
        <dbReference type="PROSITE" id="PS50076"/>
    </source>
</evidence>
<comment type="subunit">
    <text evidence="2 14">Homodimer.</text>
</comment>
<feature type="binding site" evidence="14">
    <location>
        <position position="181"/>
    </location>
    <ligand>
        <name>Zn(2+)</name>
        <dbReference type="ChEBI" id="CHEBI:29105"/>
        <label>2</label>
    </ligand>
</feature>
<evidence type="ECO:0000256" key="8">
    <source>
        <dbReference type="ARBA" id="ARBA00022833"/>
    </source>
</evidence>
<keyword evidence="6 14" id="KW-0677">Repeat</keyword>
<feature type="domain" description="CR-type" evidence="17">
    <location>
        <begin position="151"/>
        <end position="229"/>
    </location>
</feature>
<evidence type="ECO:0000256" key="14">
    <source>
        <dbReference type="HAMAP-Rule" id="MF_01152"/>
    </source>
</evidence>
<dbReference type="InterPro" id="IPR001305">
    <property type="entry name" value="HSP_DnaJ_Cys-rich_dom"/>
</dbReference>
<comment type="cofactor">
    <cofactor evidence="14">
        <name>Zn(2+)</name>
        <dbReference type="ChEBI" id="CHEBI:29105"/>
    </cofactor>
    <text evidence="14">Binds 2 Zn(2+) ions per monomer.</text>
</comment>
<dbReference type="GO" id="GO:0005524">
    <property type="term" value="F:ATP binding"/>
    <property type="evidence" value="ECO:0007669"/>
    <property type="project" value="InterPro"/>
</dbReference>
<dbReference type="SUPFAM" id="SSF49493">
    <property type="entry name" value="HSP40/DnaJ peptide-binding domain"/>
    <property type="match status" value="2"/>
</dbReference>
<dbReference type="GO" id="GO:0051082">
    <property type="term" value="F:unfolded protein binding"/>
    <property type="evidence" value="ECO:0007669"/>
    <property type="project" value="UniProtKB-UniRule"/>
</dbReference>
<dbReference type="GO" id="GO:0005737">
    <property type="term" value="C:cytoplasm"/>
    <property type="evidence" value="ECO:0007669"/>
    <property type="project" value="UniProtKB-SubCell"/>
</dbReference>
<organism evidence="18">
    <name type="scientific">uncultured Chthoniobacterales bacterium</name>
    <dbReference type="NCBI Taxonomy" id="1836801"/>
    <lineage>
        <taxon>Bacteria</taxon>
        <taxon>Pseudomonadati</taxon>
        <taxon>Verrucomicrobiota</taxon>
        <taxon>Spartobacteria</taxon>
        <taxon>Chthoniobacterales</taxon>
        <taxon>environmental samples</taxon>
    </lineage>
</organism>
<dbReference type="PROSITE" id="PS00636">
    <property type="entry name" value="DNAJ_1"/>
    <property type="match status" value="1"/>
</dbReference>
<comment type="domain">
    <text evidence="14">The J domain is necessary and sufficient to stimulate DnaK ATPase activity. Zinc center 1 plays an important role in the autonomous, DnaK-independent chaperone activity of DnaJ. Zinc center 2 is essential for interaction with DnaK and for DnaJ activity.</text>
</comment>
<evidence type="ECO:0000256" key="12">
    <source>
        <dbReference type="ARBA" id="ARBA00061004"/>
    </source>
</evidence>
<dbReference type="PANTHER" id="PTHR43096:SF48">
    <property type="entry name" value="CHAPERONE PROTEIN DNAJ"/>
    <property type="match status" value="1"/>
</dbReference>
<dbReference type="HAMAP" id="MF_01152">
    <property type="entry name" value="DnaJ"/>
    <property type="match status" value="1"/>
</dbReference>
<name>A0A6J4HZ19_9BACT</name>
<evidence type="ECO:0000256" key="6">
    <source>
        <dbReference type="ARBA" id="ARBA00022737"/>
    </source>
</evidence>
<reference evidence="18" key="1">
    <citation type="submission" date="2020-02" db="EMBL/GenBank/DDBJ databases">
        <authorList>
            <person name="Meier V. D."/>
        </authorList>
    </citation>
    <scope>NUCLEOTIDE SEQUENCE</scope>
    <source>
        <strain evidence="18">AVDCRST_MAG42</strain>
    </source>
</reference>
<dbReference type="Gene3D" id="2.10.230.10">
    <property type="entry name" value="Heat shock protein DnaJ, cysteine-rich domain"/>
    <property type="match status" value="1"/>
</dbReference>
<feature type="repeat" description="CXXCXGXG motif" evidence="14">
    <location>
        <begin position="203"/>
        <end position="210"/>
    </location>
</feature>
<dbReference type="FunFam" id="1.10.287.110:FF:000034">
    <property type="entry name" value="Chaperone protein DnaJ"/>
    <property type="match status" value="1"/>
</dbReference>
<evidence type="ECO:0000256" key="10">
    <source>
        <dbReference type="ARBA" id="ARBA00023186"/>
    </source>
</evidence>
<feature type="zinc finger region" description="CR-type" evidence="15">
    <location>
        <begin position="151"/>
        <end position="229"/>
    </location>
</feature>
<dbReference type="Gene3D" id="2.60.260.20">
    <property type="entry name" value="Urease metallochaperone UreE, N-terminal domain"/>
    <property type="match status" value="2"/>
</dbReference>
<evidence type="ECO:0000313" key="18">
    <source>
        <dbReference type="EMBL" id="CAA9238170.1"/>
    </source>
</evidence>
<feature type="binding site" evidence="14">
    <location>
        <position position="217"/>
    </location>
    <ligand>
        <name>Zn(2+)</name>
        <dbReference type="ChEBI" id="CHEBI:29105"/>
        <label>1</label>
    </ligand>
</feature>
<evidence type="ECO:0000259" key="17">
    <source>
        <dbReference type="PROSITE" id="PS51188"/>
    </source>
</evidence>
<dbReference type="SMART" id="SM00271">
    <property type="entry name" value="DnaJ"/>
    <property type="match status" value="1"/>
</dbReference>
<feature type="binding site" evidence="14">
    <location>
        <position position="220"/>
    </location>
    <ligand>
        <name>Zn(2+)</name>
        <dbReference type="ChEBI" id="CHEBI:29105"/>
        <label>1</label>
    </ligand>
</feature>
<feature type="domain" description="J" evidence="16">
    <location>
        <begin position="7"/>
        <end position="72"/>
    </location>
</feature>
<comment type="similarity">
    <text evidence="12 14">Belongs to the DnaJ family.</text>
</comment>
<dbReference type="Pfam" id="PF00226">
    <property type="entry name" value="DnaJ"/>
    <property type="match status" value="1"/>
</dbReference>
<dbReference type="InterPro" id="IPR036410">
    <property type="entry name" value="HSP_DnaJ_Cys-rich_dom_sf"/>
</dbReference>
<evidence type="ECO:0000256" key="13">
    <source>
        <dbReference type="ARBA" id="ARBA00067609"/>
    </source>
</evidence>
<dbReference type="CDD" id="cd06257">
    <property type="entry name" value="DnaJ"/>
    <property type="match status" value="1"/>
</dbReference>
<keyword evidence="5 14" id="KW-0479">Metal-binding</keyword>
<keyword evidence="4 14" id="KW-0235">DNA replication</keyword>
<dbReference type="SUPFAM" id="SSF46565">
    <property type="entry name" value="Chaperone J-domain"/>
    <property type="match status" value="1"/>
</dbReference>
<feature type="binding site" evidence="14">
    <location>
        <position position="184"/>
    </location>
    <ligand>
        <name>Zn(2+)</name>
        <dbReference type="ChEBI" id="CHEBI:29105"/>
        <label>2</label>
    </ligand>
</feature>
<dbReference type="GO" id="GO:0006260">
    <property type="term" value="P:DNA replication"/>
    <property type="evidence" value="ECO:0007669"/>
    <property type="project" value="UniProtKB-KW"/>
</dbReference>
<dbReference type="InterPro" id="IPR012724">
    <property type="entry name" value="DnaJ"/>
</dbReference>
<feature type="repeat" description="CXXCXGXG motif" evidence="14">
    <location>
        <begin position="181"/>
        <end position="188"/>
    </location>
</feature>
<keyword evidence="8 14" id="KW-0862">Zinc</keyword>
<dbReference type="Pfam" id="PF01556">
    <property type="entry name" value="DnaJ_C"/>
    <property type="match status" value="1"/>
</dbReference>
<keyword evidence="9 14" id="KW-0346">Stress response</keyword>
<dbReference type="GO" id="GO:0009408">
    <property type="term" value="P:response to heat"/>
    <property type="evidence" value="ECO:0007669"/>
    <property type="project" value="InterPro"/>
</dbReference>
<feature type="repeat" description="CXXCXGXG motif" evidence="14">
    <location>
        <begin position="164"/>
        <end position="171"/>
    </location>
</feature>
<feature type="binding site" evidence="14">
    <location>
        <position position="203"/>
    </location>
    <ligand>
        <name>Zn(2+)</name>
        <dbReference type="ChEBI" id="CHEBI:29105"/>
        <label>2</label>
    </ligand>
</feature>
<evidence type="ECO:0000256" key="1">
    <source>
        <dbReference type="ARBA" id="ARBA00004496"/>
    </source>
</evidence>
<gene>
    <name evidence="14" type="primary">dnaJ</name>
    <name evidence="18" type="ORF">AVDCRST_MAG42-1543</name>
</gene>
<dbReference type="PROSITE" id="PS50076">
    <property type="entry name" value="DNAJ_2"/>
    <property type="match status" value="1"/>
</dbReference>
<evidence type="ECO:0000256" key="4">
    <source>
        <dbReference type="ARBA" id="ARBA00022705"/>
    </source>
</evidence>
<dbReference type="GO" id="GO:0042026">
    <property type="term" value="P:protein refolding"/>
    <property type="evidence" value="ECO:0007669"/>
    <property type="project" value="TreeGrafter"/>
</dbReference>
<proteinExistence type="inferred from homology"/>
<dbReference type="PROSITE" id="PS51188">
    <property type="entry name" value="ZF_CR"/>
    <property type="match status" value="1"/>
</dbReference>
<keyword evidence="10 14" id="KW-0143">Chaperone</keyword>
<dbReference type="FunFam" id="2.10.230.10:FF:000002">
    <property type="entry name" value="Molecular chaperone DnaJ"/>
    <property type="match status" value="1"/>
</dbReference>
<dbReference type="InterPro" id="IPR002939">
    <property type="entry name" value="DnaJ_C"/>
</dbReference>
<keyword evidence="7 14" id="KW-0863">Zinc-finger</keyword>
<dbReference type="GO" id="GO:0008270">
    <property type="term" value="F:zinc ion binding"/>
    <property type="evidence" value="ECO:0007669"/>
    <property type="project" value="UniProtKB-UniRule"/>
</dbReference>
<dbReference type="GO" id="GO:0031072">
    <property type="term" value="F:heat shock protein binding"/>
    <property type="evidence" value="ECO:0007669"/>
    <property type="project" value="InterPro"/>
</dbReference>
<evidence type="ECO:0000256" key="9">
    <source>
        <dbReference type="ARBA" id="ARBA00023016"/>
    </source>
</evidence>
<evidence type="ECO:0000256" key="15">
    <source>
        <dbReference type="PROSITE-ProRule" id="PRU00546"/>
    </source>
</evidence>
<feature type="binding site" evidence="14">
    <location>
        <position position="167"/>
    </location>
    <ligand>
        <name>Zn(2+)</name>
        <dbReference type="ChEBI" id="CHEBI:29105"/>
        <label>1</label>
    </ligand>
</feature>
<keyword evidence="3 14" id="KW-0963">Cytoplasm</keyword>
<dbReference type="CDD" id="cd10719">
    <property type="entry name" value="DnaJ_zf"/>
    <property type="match status" value="1"/>
</dbReference>
<feature type="binding site" evidence="14">
    <location>
        <position position="206"/>
    </location>
    <ligand>
        <name>Zn(2+)</name>
        <dbReference type="ChEBI" id="CHEBI:29105"/>
        <label>2</label>
    </ligand>
</feature>
<dbReference type="CDD" id="cd10747">
    <property type="entry name" value="DnaJ_C"/>
    <property type="match status" value="1"/>
</dbReference>
<dbReference type="Gene3D" id="1.10.287.110">
    <property type="entry name" value="DnaJ domain"/>
    <property type="match status" value="1"/>
</dbReference>
<dbReference type="PRINTS" id="PR00625">
    <property type="entry name" value="JDOMAIN"/>
</dbReference>
<comment type="subcellular location">
    <subcellularLocation>
        <location evidence="1 14">Cytoplasm</location>
    </subcellularLocation>
</comment>
<dbReference type="AlphaFoldDB" id="A0A6J4HZ19"/>
<dbReference type="NCBIfam" id="TIGR02349">
    <property type="entry name" value="DnaJ_bact"/>
    <property type="match status" value="1"/>
</dbReference>
<evidence type="ECO:0000256" key="3">
    <source>
        <dbReference type="ARBA" id="ARBA00022490"/>
    </source>
</evidence>
<accession>A0A6J4HZ19</accession>
<evidence type="ECO:0000256" key="7">
    <source>
        <dbReference type="ARBA" id="ARBA00022771"/>
    </source>
</evidence>
<sequence>MATTKRDYYEVLSVTREATEDEIKRSYRKLAVKFHPDKNPGDTTAEEKFKELGEAYDVLMDENKRAAYDRYGHAAFAQGTAGPGRGGGGFHDPFDIFREVFSGAGGGGGMGGGGIFETFFGGGAQVDREGRQRGSDLRYDMQITLEEAAFGVEKEIEVRKLDTCTKCEGKGAEAGSRAINCPTCQGRGQVISSRGFFQVSQTCPRCRGVGQIIEKPCRACDGEGRVEKMSRIKLKIPAGIAEGSRLRSSRNGEAGIRGGPPGDLYVVIHVKEHEIFQRDEDNLYCELPISFTLAALGGEIAVPTLEGKANLKVPAGTQSGQIFKLRDKGIMNVNGRDRGDLLARVVVEVPTRLNSEQRQKLEEFAELCGDENTPLHKGFFDRAKDFFR</sequence>
<comment type="function">
    <text evidence="11 14">Participates actively in the response to hyperosmotic and heat shock by preventing the aggregation of stress-denatured proteins and by disaggregating proteins, also in an autonomous, DnaK-independent fashion. Unfolded proteins bind initially to DnaJ; upon interaction with the DnaJ-bound protein, DnaK hydrolyzes its bound ATP, resulting in the formation of a stable complex. GrpE releases ADP from DnaK; ATP binding to DnaK triggers the release of the substrate protein, thus completing the reaction cycle. Several rounds of ATP-dependent interactions between DnaJ, DnaK and GrpE are required for fully efficient folding. Also involved, together with DnaK and GrpE, in the DNA replication of plasmids through activation of initiation proteins.</text>
</comment>
<evidence type="ECO:0000256" key="5">
    <source>
        <dbReference type="ARBA" id="ARBA00022723"/>
    </source>
</evidence>
<dbReference type="InterPro" id="IPR036869">
    <property type="entry name" value="J_dom_sf"/>
</dbReference>
<dbReference type="PANTHER" id="PTHR43096">
    <property type="entry name" value="DNAJ HOMOLOG 1, MITOCHONDRIAL-RELATED"/>
    <property type="match status" value="1"/>
</dbReference>
<dbReference type="SUPFAM" id="SSF57938">
    <property type="entry name" value="DnaJ/Hsp40 cysteine-rich domain"/>
    <property type="match status" value="1"/>
</dbReference>
<protein>
    <recommendedName>
        <fullName evidence="13 14">Chaperone protein DnaJ</fullName>
    </recommendedName>
</protein>
<dbReference type="InterPro" id="IPR001623">
    <property type="entry name" value="DnaJ_domain"/>
</dbReference>
<evidence type="ECO:0000256" key="2">
    <source>
        <dbReference type="ARBA" id="ARBA00011738"/>
    </source>
</evidence>
<feature type="binding site" evidence="14">
    <location>
        <position position="164"/>
    </location>
    <ligand>
        <name>Zn(2+)</name>
        <dbReference type="ChEBI" id="CHEBI:29105"/>
        <label>1</label>
    </ligand>
</feature>
<evidence type="ECO:0000256" key="11">
    <source>
        <dbReference type="ARBA" id="ARBA00053423"/>
    </source>
</evidence>
<dbReference type="InterPro" id="IPR018253">
    <property type="entry name" value="DnaJ_domain_CS"/>
</dbReference>
<feature type="repeat" description="CXXCXGXG motif" evidence="14">
    <location>
        <begin position="217"/>
        <end position="224"/>
    </location>
</feature>